<dbReference type="EMBL" id="HG966617">
    <property type="protein sequence ID" value="CDO59075.1"/>
    <property type="molecule type" value="Genomic_DNA"/>
</dbReference>
<feature type="signal peptide" evidence="1">
    <location>
        <begin position="1"/>
        <end position="28"/>
    </location>
</feature>
<dbReference type="RefSeq" id="WP_171815961.1">
    <property type="nucleotide sequence ID" value="NZ_HG966617.1"/>
</dbReference>
<evidence type="ECO:0000313" key="3">
    <source>
        <dbReference type="Proteomes" id="UP000032160"/>
    </source>
</evidence>
<feature type="chain" id="PRO_5004958365" evidence="1">
    <location>
        <begin position="29"/>
        <end position="416"/>
    </location>
</feature>
<accession>X5ML16</accession>
<protein>
    <submittedName>
        <fullName evidence="2">Outer membrane protein/protective antigen OMA87</fullName>
    </submittedName>
</protein>
<gene>
    <name evidence="2" type="ORF">BN1012_Phect861</name>
</gene>
<dbReference type="HOGENOM" id="CLU_049024_0_0_5"/>
<reference evidence="2 3" key="1">
    <citation type="journal article" date="2014" name="Front. Genet.">
        <title>Genome and metabolic network of "Candidatus Phaeomarinobacter ectocarpi" Ec32, a new candidate genus of Alphaproteobacteria frequently associated with brown algae.</title>
        <authorList>
            <person name="Dittami S.M."/>
            <person name="Barbeyron T."/>
            <person name="Boyen C."/>
            <person name="Cambefort J."/>
            <person name="Collet G."/>
            <person name="Delage L."/>
            <person name="Gobet A."/>
            <person name="Groisillier A."/>
            <person name="Leblanc C."/>
            <person name="Michel G."/>
            <person name="Scornet D."/>
            <person name="Siegel A."/>
            <person name="Tapia J.E."/>
            <person name="Tonon T."/>
        </authorList>
    </citation>
    <scope>NUCLEOTIDE SEQUENCE [LARGE SCALE GENOMIC DNA]</scope>
    <source>
        <strain evidence="2 3">Ec32</strain>
    </source>
</reference>
<evidence type="ECO:0000256" key="1">
    <source>
        <dbReference type="SAM" id="SignalP"/>
    </source>
</evidence>
<dbReference type="SUPFAM" id="SSF56925">
    <property type="entry name" value="OMPA-like"/>
    <property type="match status" value="1"/>
</dbReference>
<dbReference type="Gene3D" id="2.40.160.10">
    <property type="entry name" value="Porin"/>
    <property type="match status" value="1"/>
</dbReference>
<organism evidence="2 3">
    <name type="scientific">Candidatus Phaeomarinibacter ectocarpi</name>
    <dbReference type="NCBI Taxonomy" id="1458461"/>
    <lineage>
        <taxon>Bacteria</taxon>
        <taxon>Pseudomonadati</taxon>
        <taxon>Pseudomonadota</taxon>
        <taxon>Alphaproteobacteria</taxon>
        <taxon>Hyphomicrobiales</taxon>
        <taxon>Parvibaculaceae</taxon>
        <taxon>Candidatus Phaeomarinibacter</taxon>
    </lineage>
</organism>
<dbReference type="InterPro" id="IPR023614">
    <property type="entry name" value="Porin_dom_sf"/>
</dbReference>
<dbReference type="KEGG" id="pect:BN1012_Phect861"/>
<dbReference type="SUPFAM" id="SSF56935">
    <property type="entry name" value="Porins"/>
    <property type="match status" value="1"/>
</dbReference>
<name>X5ML16_9HYPH</name>
<dbReference type="AlphaFoldDB" id="X5ML16"/>
<dbReference type="Pfam" id="PF10082">
    <property type="entry name" value="BBP2_2"/>
    <property type="match status" value="1"/>
</dbReference>
<proteinExistence type="predicted"/>
<dbReference type="Proteomes" id="UP000032160">
    <property type="component" value="Chromosome I"/>
</dbReference>
<dbReference type="STRING" id="1458461.BN1012_Phect861"/>
<sequence length="416" mass="45175">MKNTQSSRCGMLVAVGVVTVGLAAPAFADSLIDPFGFDESYNPIGVRVGQFIIYPSVEAGVGFTDNTFQTSGNTTEDGFYLVSPSVYVASNFARHEVDLLLDLDAQKFFSEDSEDVVNFFAESNGKLDLSRGLSVDTTIAYAIDHESRGAPDVPVSVSEPPRFQEFDTSAIVSYQPNRFGVAAGGGYGFVDYDTETLNNGGIVDNNDRDRDSHFAMGEVSYEFLEEYTWFLRGTYTGTDFDRTLDRSGVNRDSEEVSVLAGIQFEVSRLIVGEIGVGYFERQYDDSTLPDIDGVDYNVELEWSATPLLTVTASGSRSVEETIIAGASGSLDHSGGLALDWRILRNLTVDADVNYTNSEFEGTGRSDDLITAGVGASYAFTNNVAAVLSYDHTDRDSSVNASDYDENTVTFGLRLSL</sequence>
<keyword evidence="3" id="KW-1185">Reference proteome</keyword>
<evidence type="ECO:0000313" key="2">
    <source>
        <dbReference type="EMBL" id="CDO59075.1"/>
    </source>
</evidence>
<dbReference type="InterPro" id="IPR011250">
    <property type="entry name" value="OMP/PagP_B-barrel"/>
</dbReference>
<dbReference type="InterPro" id="IPR018759">
    <property type="entry name" value="BBP2_2"/>
</dbReference>
<keyword evidence="1" id="KW-0732">Signal</keyword>